<feature type="domain" description="Protein kinase" evidence="3">
    <location>
        <begin position="9"/>
        <end position="261"/>
    </location>
</feature>
<name>A0A1H5SYP1_9ACTN</name>
<dbReference type="InterPro" id="IPR013783">
    <property type="entry name" value="Ig-like_fold"/>
</dbReference>
<dbReference type="NCBIfam" id="NF012200">
    <property type="entry name" value="choice_anch_D"/>
    <property type="match status" value="1"/>
</dbReference>
<evidence type="ECO:0000259" key="3">
    <source>
        <dbReference type="PROSITE" id="PS50011"/>
    </source>
</evidence>
<feature type="compositionally biased region" description="Pro residues" evidence="1">
    <location>
        <begin position="369"/>
        <end position="394"/>
    </location>
</feature>
<keyword evidence="2" id="KW-0472">Membrane</keyword>
<evidence type="ECO:0000256" key="1">
    <source>
        <dbReference type="SAM" id="MobiDB-lite"/>
    </source>
</evidence>
<sequence length="768" mass="78344">MSAWRLEGYSEVGELGAGSQGRVVLARHGTSGAYVAIKYVTGPELQRGQTRSDDDSVARSRYEAQMLSSVRHEHVARLHEVVESRHGIALVMEAIEGVPLKRLLSERGPLAPEAALAVLKGSLLGLAAAHAVGVVHRDYKPANVIVRSDGVSKLIDFGVATPAGLRSTAGTPAYMAPEQWRREQALPATDVYAATCVFFECVTGHRPYRATGAAAMAAQHLQAPVPVEEVPEPLRGLVAHGMAKDLRERPAEAAAFVDELEAAAVAAYGEDWERRGVAWLAAAAVALAALFPLAALMVPGGQAAGGAAAHLAEAGTRTGRAGRVLGTGSAKAAATIVAAAVVVAGAAVVFALNSSDTNLTTPRAGERPPAGPSVTPTPSPPSSPTPTPSTPTPTPGQSEVPPTATLPAVDPGDPNTPGPDDPDDPGGPPTPGPTAGPTPEPTSDGQCPSSRTLEPHDFGTVVVGGSAAETFSFPWSPCYDAGGITIRGASAAAFSRELTGCPPEAATGTCTFRITYTPTTAGTHTATLVVPFDDGGDAVTLALSGTGSSSDCFFHAETRDLGSVPVGSSRTEGFSYPWRECDAEDQMTVVGGNGQFKAVFTQCPPPAGDDSCYYDVTFAPRAAGVQTAVMVIPSDTGGQAVRITLTGTGTEAQAESAGTTPSPEPSTPTPEPGTPEPGTPDPGTPDPAPSSPEPSTPPSPDPAPKPDPESPDPDPDPEAPEPETPKPQEPATPPKPAPEPEAKPPAPEPDPVPEPLPESTPPPEEAAG</sequence>
<dbReference type="Pfam" id="PF00069">
    <property type="entry name" value="Pkinase"/>
    <property type="match status" value="1"/>
</dbReference>
<dbReference type="Gene3D" id="2.60.40.10">
    <property type="entry name" value="Immunoglobulins"/>
    <property type="match status" value="1"/>
</dbReference>
<feature type="compositionally biased region" description="Pro residues" evidence="1">
    <location>
        <begin position="725"/>
        <end position="768"/>
    </location>
</feature>
<dbReference type="CDD" id="cd14014">
    <property type="entry name" value="STKc_PknB_like"/>
    <property type="match status" value="1"/>
</dbReference>
<dbReference type="GO" id="GO:0005975">
    <property type="term" value="P:carbohydrate metabolic process"/>
    <property type="evidence" value="ECO:0007669"/>
    <property type="project" value="UniProtKB-ARBA"/>
</dbReference>
<feature type="region of interest" description="Disordered" evidence="1">
    <location>
        <begin position="357"/>
        <end position="458"/>
    </location>
</feature>
<feature type="compositionally biased region" description="Pro residues" evidence="1">
    <location>
        <begin position="662"/>
        <end position="705"/>
    </location>
</feature>
<dbReference type="InterPro" id="IPR011009">
    <property type="entry name" value="Kinase-like_dom_sf"/>
</dbReference>
<keyword evidence="5" id="KW-1185">Reference proteome</keyword>
<dbReference type="PROSITE" id="PS50011">
    <property type="entry name" value="PROTEIN_KINASE_DOM"/>
    <property type="match status" value="1"/>
</dbReference>
<dbReference type="EMBL" id="FNVO01000001">
    <property type="protein sequence ID" value="SEF55615.1"/>
    <property type="molecule type" value="Genomic_DNA"/>
</dbReference>
<keyword evidence="4" id="KW-0723">Serine/threonine-protein kinase</keyword>
<protein>
    <submittedName>
        <fullName evidence="4">Serine/threonine protein kinase</fullName>
    </submittedName>
</protein>
<feature type="transmembrane region" description="Helical" evidence="2">
    <location>
        <begin position="332"/>
        <end position="353"/>
    </location>
</feature>
<keyword evidence="2" id="KW-1133">Transmembrane helix</keyword>
<evidence type="ECO:0000313" key="4">
    <source>
        <dbReference type="EMBL" id="SEF55615.1"/>
    </source>
</evidence>
<dbReference type="RefSeq" id="WP_160146887.1">
    <property type="nucleotide sequence ID" value="NZ_FNVO01000001.1"/>
</dbReference>
<dbReference type="PANTHER" id="PTHR24361">
    <property type="entry name" value="MITOGEN-ACTIVATED KINASE KINASE KINASE"/>
    <property type="match status" value="1"/>
</dbReference>
<keyword evidence="4" id="KW-0808">Transferase</keyword>
<feature type="compositionally biased region" description="Acidic residues" evidence="1">
    <location>
        <begin position="709"/>
        <end position="721"/>
    </location>
</feature>
<feature type="transmembrane region" description="Helical" evidence="2">
    <location>
        <begin position="277"/>
        <end position="298"/>
    </location>
</feature>
<dbReference type="OrthoDB" id="4716121at2"/>
<accession>A0A1H5SYP1</accession>
<dbReference type="GO" id="GO:0005737">
    <property type="term" value="C:cytoplasm"/>
    <property type="evidence" value="ECO:0007669"/>
    <property type="project" value="TreeGrafter"/>
</dbReference>
<feature type="compositionally biased region" description="Pro residues" evidence="1">
    <location>
        <begin position="414"/>
        <end position="440"/>
    </location>
</feature>
<dbReference type="AlphaFoldDB" id="A0A1H5SYP1"/>
<dbReference type="Proteomes" id="UP000236723">
    <property type="component" value="Unassembled WGS sequence"/>
</dbReference>
<dbReference type="Gene3D" id="1.10.510.10">
    <property type="entry name" value="Transferase(Phosphotransferase) domain 1"/>
    <property type="match status" value="1"/>
</dbReference>
<gene>
    <name evidence="4" type="ORF">SAMN04489712_101413</name>
</gene>
<dbReference type="GO" id="GO:0004674">
    <property type="term" value="F:protein serine/threonine kinase activity"/>
    <property type="evidence" value="ECO:0007669"/>
    <property type="project" value="UniProtKB-KW"/>
</dbReference>
<dbReference type="InterPro" id="IPR008271">
    <property type="entry name" value="Ser/Thr_kinase_AS"/>
</dbReference>
<proteinExistence type="predicted"/>
<evidence type="ECO:0000313" key="5">
    <source>
        <dbReference type="Proteomes" id="UP000236723"/>
    </source>
</evidence>
<dbReference type="InterPro" id="IPR053235">
    <property type="entry name" value="Ser_Thr_kinase"/>
</dbReference>
<dbReference type="PROSITE" id="PS00108">
    <property type="entry name" value="PROTEIN_KINASE_ST"/>
    <property type="match status" value="1"/>
</dbReference>
<keyword evidence="2" id="KW-0812">Transmembrane</keyword>
<keyword evidence="4" id="KW-0418">Kinase</keyword>
<reference evidence="5" key="1">
    <citation type="submission" date="2016-10" db="EMBL/GenBank/DDBJ databases">
        <authorList>
            <person name="Varghese N."/>
            <person name="Submissions S."/>
        </authorList>
    </citation>
    <scope>NUCLEOTIDE SEQUENCE [LARGE SCALE GENOMIC DNA]</scope>
    <source>
        <strain evidence="5">DSM 43163</strain>
    </source>
</reference>
<evidence type="ECO:0000256" key="2">
    <source>
        <dbReference type="SAM" id="Phobius"/>
    </source>
</evidence>
<dbReference type="GO" id="GO:0005524">
    <property type="term" value="F:ATP binding"/>
    <property type="evidence" value="ECO:0007669"/>
    <property type="project" value="InterPro"/>
</dbReference>
<feature type="region of interest" description="Disordered" evidence="1">
    <location>
        <begin position="650"/>
        <end position="768"/>
    </location>
</feature>
<organism evidence="4 5">
    <name type="scientific">Thermomonospora echinospora</name>
    <dbReference type="NCBI Taxonomy" id="1992"/>
    <lineage>
        <taxon>Bacteria</taxon>
        <taxon>Bacillati</taxon>
        <taxon>Actinomycetota</taxon>
        <taxon>Actinomycetes</taxon>
        <taxon>Streptosporangiales</taxon>
        <taxon>Thermomonosporaceae</taxon>
        <taxon>Thermomonospora</taxon>
    </lineage>
</organism>
<dbReference type="InterPro" id="IPR000719">
    <property type="entry name" value="Prot_kinase_dom"/>
</dbReference>
<feature type="compositionally biased region" description="Polar residues" evidence="1">
    <location>
        <begin position="443"/>
        <end position="452"/>
    </location>
</feature>
<dbReference type="SUPFAM" id="SSF56112">
    <property type="entry name" value="Protein kinase-like (PK-like)"/>
    <property type="match status" value="1"/>
</dbReference>